<keyword evidence="1" id="KW-0812">Transmembrane</keyword>
<proteinExistence type="predicted"/>
<evidence type="ECO:0000313" key="3">
    <source>
        <dbReference type="Proteomes" id="UP000237608"/>
    </source>
</evidence>
<sequence length="235" mass="28291">MKITQNQIDELYQFTRKHFVYHYDVQTELVDHLANDIEAIWIENPQLSFEQARDQSFKKFGIFGFMDVIEAKQKQMNKRYSKIYWRFFKEWFTIPKIVLTVSLFAAFIFILKNTIGIYIALGICFIYIIYDIFFLARARKRNQKKIENQEKVFLLEAMIRDSRSNFTGINLLNLLNMTFIFRRHFNDLAFHWILLLALFFTIAVISIYINNKVIPKKAEELLQETYPEYKMVKSL</sequence>
<comment type="caution">
    <text evidence="2">The sequence shown here is derived from an EMBL/GenBank/DDBJ whole genome shotgun (WGS) entry which is preliminary data.</text>
</comment>
<keyword evidence="1" id="KW-0472">Membrane</keyword>
<gene>
    <name evidence="2" type="ORF">BTO13_09585</name>
</gene>
<dbReference type="RefSeq" id="WP_105046609.1">
    <property type="nucleotide sequence ID" value="NZ_CP150662.1"/>
</dbReference>
<feature type="transmembrane region" description="Helical" evidence="1">
    <location>
        <begin position="117"/>
        <end position="136"/>
    </location>
</feature>
<accession>A0A2S7WCW2</accession>
<dbReference type="OrthoDB" id="662673at2"/>
<dbReference type="Proteomes" id="UP000237608">
    <property type="component" value="Unassembled WGS sequence"/>
</dbReference>
<protein>
    <submittedName>
        <fullName evidence="2">Uncharacterized protein</fullName>
    </submittedName>
</protein>
<dbReference type="AlphaFoldDB" id="A0A2S7WCW2"/>
<evidence type="ECO:0000313" key="2">
    <source>
        <dbReference type="EMBL" id="PQJ75468.1"/>
    </source>
</evidence>
<keyword evidence="1" id="KW-1133">Transmembrane helix</keyword>
<organism evidence="2 3">
    <name type="scientific">Polaribacter gangjinensis</name>
    <dbReference type="NCBI Taxonomy" id="574710"/>
    <lineage>
        <taxon>Bacteria</taxon>
        <taxon>Pseudomonadati</taxon>
        <taxon>Bacteroidota</taxon>
        <taxon>Flavobacteriia</taxon>
        <taxon>Flavobacteriales</taxon>
        <taxon>Flavobacteriaceae</taxon>
    </lineage>
</organism>
<keyword evidence="3" id="KW-1185">Reference proteome</keyword>
<name>A0A2S7WCW2_9FLAO</name>
<dbReference type="EMBL" id="MSCL01000001">
    <property type="protein sequence ID" value="PQJ75468.1"/>
    <property type="molecule type" value="Genomic_DNA"/>
</dbReference>
<reference evidence="2 3" key="1">
    <citation type="submission" date="2016-12" db="EMBL/GenBank/DDBJ databases">
        <title>Trade-off between light-utilization and light-protection in marine flavobacteria.</title>
        <authorList>
            <person name="Kumagai Y."/>
            <person name="Yoshizawa S."/>
            <person name="Kogure K."/>
            <person name="Iwasaki W."/>
        </authorList>
    </citation>
    <scope>NUCLEOTIDE SEQUENCE [LARGE SCALE GENOMIC DNA]</scope>
    <source>
        <strain evidence="2 3">KCTC 22729</strain>
    </source>
</reference>
<evidence type="ECO:0000256" key="1">
    <source>
        <dbReference type="SAM" id="Phobius"/>
    </source>
</evidence>
<feature type="transmembrane region" description="Helical" evidence="1">
    <location>
        <begin position="188"/>
        <end position="209"/>
    </location>
</feature>
<feature type="transmembrane region" description="Helical" evidence="1">
    <location>
        <begin position="91"/>
        <end position="111"/>
    </location>
</feature>